<feature type="region of interest" description="Disordered" evidence="1">
    <location>
        <begin position="23"/>
        <end position="43"/>
    </location>
</feature>
<dbReference type="PANTHER" id="PTHR16469">
    <property type="entry name" value="UBIQUITIN-ASSOCIATED AND SH3 DOMAIN-CONTAINING BA-RELATED"/>
    <property type="match status" value="1"/>
</dbReference>
<sequence length="384" mass="43075">MIMNLNIDLTAGLNSRIREELAKHTPSPPNTLPLPQGTPPTGNPNNFLELGPGWRFLRMVLKSICLVRHGSREKYGDVKVTESKSFNDPSDWYGRINGPDDQLTATGRQQAQELAAYLSSSHPEISAVYTSRHYRCLETVKPYVEMCEHDGKAINFRLDMGLSEWRRVDRKQARIPSIRQLKEYHPTLDAQYQSLCNPLGHENLDEFYARNAYFLANLIQSLDNDPDGPESALLCTSASNIAWMARILMGKCPKNSMERDFSVPAISFYKFARRHVLPVKIDAGEKTPLGYPRVEWQNGISIGGSWEITHNAECNFLSTGSMMLWTPSDIPKSLSPSEALQIPEPGSPNFFDIQELNSKNSTAMTGPRVETETTITTTAVEVLV</sequence>
<feature type="compositionally biased region" description="Pro residues" evidence="1">
    <location>
        <begin position="26"/>
        <end position="42"/>
    </location>
</feature>
<dbReference type="InterPro" id="IPR013078">
    <property type="entry name" value="His_Pase_superF_clade-1"/>
</dbReference>
<accession>A0A8H2DWU6</accession>
<dbReference type="AlphaFoldDB" id="A0A8H2DWU6"/>
<evidence type="ECO:0000256" key="1">
    <source>
        <dbReference type="SAM" id="MobiDB-lite"/>
    </source>
</evidence>
<proteinExistence type="predicted"/>
<evidence type="ECO:0000313" key="2">
    <source>
        <dbReference type="EMBL" id="TGJ66231.1"/>
    </source>
</evidence>
<dbReference type="InterPro" id="IPR029033">
    <property type="entry name" value="His_PPase_superfam"/>
</dbReference>
<dbReference type="Gene3D" id="3.40.50.1240">
    <property type="entry name" value="Phosphoglycerate mutase-like"/>
    <property type="match status" value="1"/>
</dbReference>
<dbReference type="Proteomes" id="UP000297595">
    <property type="component" value="Unassembled WGS sequence"/>
</dbReference>
<dbReference type="PANTHER" id="PTHR16469:SF51">
    <property type="entry name" value="TRANSCRIPTION FACTOR TAU 55 KDA SUBUNIT"/>
    <property type="match status" value="1"/>
</dbReference>
<dbReference type="EMBL" id="SOZJ01000005">
    <property type="protein sequence ID" value="TGJ66231.1"/>
    <property type="molecule type" value="Genomic_DNA"/>
</dbReference>
<reference evidence="2 3" key="1">
    <citation type="submission" date="2019-03" db="EMBL/GenBank/DDBJ databases">
        <title>Nematode-trapping fungi genome.</title>
        <authorList>
            <person name="Vidal-Diez De Ulzurrun G."/>
        </authorList>
    </citation>
    <scope>NUCLEOTIDE SEQUENCE [LARGE SCALE GENOMIC DNA]</scope>
    <source>
        <strain evidence="2 3">TWF154</strain>
    </source>
</reference>
<dbReference type="CDD" id="cd07067">
    <property type="entry name" value="HP_PGM_like"/>
    <property type="match status" value="1"/>
</dbReference>
<dbReference type="Pfam" id="PF00300">
    <property type="entry name" value="His_Phos_1"/>
    <property type="match status" value="1"/>
</dbReference>
<name>A0A8H2DWU6_ORBOL</name>
<comment type="caution">
    <text evidence="2">The sequence shown here is derived from an EMBL/GenBank/DDBJ whole genome shotgun (WGS) entry which is preliminary data.</text>
</comment>
<dbReference type="SUPFAM" id="SSF53254">
    <property type="entry name" value="Phosphoglycerate mutase-like"/>
    <property type="match status" value="1"/>
</dbReference>
<evidence type="ECO:0000313" key="3">
    <source>
        <dbReference type="Proteomes" id="UP000297595"/>
    </source>
</evidence>
<protein>
    <submittedName>
        <fullName evidence="2">Uncharacterized protein</fullName>
    </submittedName>
</protein>
<organism evidence="2 3">
    <name type="scientific">Orbilia oligospora</name>
    <name type="common">Nematode-trapping fungus</name>
    <name type="synonym">Arthrobotrys oligospora</name>
    <dbReference type="NCBI Taxonomy" id="2813651"/>
    <lineage>
        <taxon>Eukaryota</taxon>
        <taxon>Fungi</taxon>
        <taxon>Dikarya</taxon>
        <taxon>Ascomycota</taxon>
        <taxon>Pezizomycotina</taxon>
        <taxon>Orbiliomycetes</taxon>
        <taxon>Orbiliales</taxon>
        <taxon>Orbiliaceae</taxon>
        <taxon>Orbilia</taxon>
    </lineage>
</organism>
<dbReference type="InterPro" id="IPR051710">
    <property type="entry name" value="Phosphatase_SH3-domain"/>
</dbReference>
<gene>
    <name evidence="2" type="ORF">EYR41_007879</name>
</gene>